<dbReference type="PROSITE" id="PS51257">
    <property type="entry name" value="PROKAR_LIPOPROTEIN"/>
    <property type="match status" value="1"/>
</dbReference>
<accession>A0A7W5BFH4</accession>
<organism evidence="2 3">
    <name type="scientific">Pseudoduganella violacea</name>
    <dbReference type="NCBI Taxonomy" id="1715466"/>
    <lineage>
        <taxon>Bacteria</taxon>
        <taxon>Pseudomonadati</taxon>
        <taxon>Pseudomonadota</taxon>
        <taxon>Betaproteobacteria</taxon>
        <taxon>Burkholderiales</taxon>
        <taxon>Oxalobacteraceae</taxon>
        <taxon>Telluria group</taxon>
        <taxon>Pseudoduganella</taxon>
    </lineage>
</organism>
<protein>
    <submittedName>
        <fullName evidence="2">Conjugal transfer pilus assembly protein TraV</fullName>
    </submittedName>
</protein>
<feature type="compositionally biased region" description="Low complexity" evidence="1">
    <location>
        <begin position="172"/>
        <end position="181"/>
    </location>
</feature>
<feature type="compositionally biased region" description="Low complexity" evidence="1">
    <location>
        <begin position="194"/>
        <end position="203"/>
    </location>
</feature>
<sequence>MSHRPNLERPATLVATLVGSAMLGGCGNMSGLGGSAEYGCKAPAGVQCQSISGTYHQALRATQRLPYTSAPATHRLLLPTQGRDTAAGAVEAALPTPLRSAPRILRLWIKPWEDADHDLVDQSYVYVRIDEGRWQLDHVQRHLREAYAPLRAPVTPAPAAAVAPNPSPAPVPVAESPPAASMENGAAAPPPVEPVMAASAAEH</sequence>
<reference evidence="2 3" key="1">
    <citation type="submission" date="2020-08" db="EMBL/GenBank/DDBJ databases">
        <title>Genomic Encyclopedia of Type Strains, Phase III (KMG-III): the genomes of soil and plant-associated and newly described type strains.</title>
        <authorList>
            <person name="Whitman W."/>
        </authorList>
    </citation>
    <scope>NUCLEOTIDE SEQUENCE [LARGE SCALE GENOMIC DNA]</scope>
    <source>
        <strain evidence="2 3">CECT 8897</strain>
    </source>
</reference>
<proteinExistence type="predicted"/>
<dbReference type="InterPro" id="IPR014118">
    <property type="entry name" value="T4SS_TraV"/>
</dbReference>
<name>A0A7W5BFH4_9BURK</name>
<evidence type="ECO:0000313" key="3">
    <source>
        <dbReference type="Proteomes" id="UP000541535"/>
    </source>
</evidence>
<dbReference type="RefSeq" id="WP_221208270.1">
    <property type="nucleotide sequence ID" value="NZ_JACHXD010000025.1"/>
</dbReference>
<evidence type="ECO:0000256" key="1">
    <source>
        <dbReference type="SAM" id="MobiDB-lite"/>
    </source>
</evidence>
<feature type="region of interest" description="Disordered" evidence="1">
    <location>
        <begin position="158"/>
        <end position="203"/>
    </location>
</feature>
<dbReference type="Pfam" id="PF09676">
    <property type="entry name" value="TraV"/>
    <property type="match status" value="1"/>
</dbReference>
<dbReference type="EMBL" id="JACHXD010000025">
    <property type="protein sequence ID" value="MBB3122174.1"/>
    <property type="molecule type" value="Genomic_DNA"/>
</dbReference>
<keyword evidence="3" id="KW-1185">Reference proteome</keyword>
<dbReference type="AlphaFoldDB" id="A0A7W5BFH4"/>
<dbReference type="Proteomes" id="UP000541535">
    <property type="component" value="Unassembled WGS sequence"/>
</dbReference>
<comment type="caution">
    <text evidence="2">The sequence shown here is derived from an EMBL/GenBank/DDBJ whole genome shotgun (WGS) entry which is preliminary data.</text>
</comment>
<evidence type="ECO:0000313" key="2">
    <source>
        <dbReference type="EMBL" id="MBB3122174.1"/>
    </source>
</evidence>
<gene>
    <name evidence="2" type="ORF">FHS03_005271</name>
</gene>